<dbReference type="Pfam" id="PF02221">
    <property type="entry name" value="E1_DerP2_DerF2"/>
    <property type="match status" value="1"/>
</dbReference>
<comment type="caution">
    <text evidence="3">The sequence shown here is derived from an EMBL/GenBank/DDBJ whole genome shotgun (WGS) entry which is preliminary data.</text>
</comment>
<dbReference type="EMBL" id="JARBDR010000917">
    <property type="protein sequence ID" value="KAJ8302969.1"/>
    <property type="molecule type" value="Genomic_DNA"/>
</dbReference>
<dbReference type="SUPFAM" id="SSF81296">
    <property type="entry name" value="E set domains"/>
    <property type="match status" value="1"/>
</dbReference>
<feature type="domain" description="MD-2-related lipid-recognition" evidence="2">
    <location>
        <begin position="100"/>
        <end position="161"/>
    </location>
</feature>
<keyword evidence="1" id="KW-0472">Membrane</keyword>
<name>A0ABQ9EEF4_TEGGR</name>
<dbReference type="InterPro" id="IPR003172">
    <property type="entry name" value="ML_dom"/>
</dbReference>
<proteinExistence type="predicted"/>
<keyword evidence="1" id="KW-0812">Transmembrane</keyword>
<keyword evidence="1" id="KW-1133">Transmembrane helix</keyword>
<dbReference type="Proteomes" id="UP001217089">
    <property type="component" value="Unassembled WGS sequence"/>
</dbReference>
<protein>
    <recommendedName>
        <fullName evidence="2">MD-2-related lipid-recognition domain-containing protein</fullName>
    </recommendedName>
</protein>
<dbReference type="Gene3D" id="2.60.40.770">
    <property type="match status" value="1"/>
</dbReference>
<evidence type="ECO:0000259" key="2">
    <source>
        <dbReference type="Pfam" id="PF02221"/>
    </source>
</evidence>
<sequence length="175" mass="20304">MFKVCRHKTMQFWWISLIWVVMLTISHGGILQKNTKRNVYIMERFWMLRTLAIRNEDVRGQLQKSGHAINCAVNWASGSYSLAVYFAGTDQQIISLADRANCGDIRKYAIGFKCPVKVNEHVQFSMEFHNLIRIPTGNYTVILKIMNQNNLLFACANATFYISEGMTNFRHFLKL</sequence>
<gene>
    <name evidence="3" type="ORF">KUTeg_019365</name>
</gene>
<dbReference type="InterPro" id="IPR014756">
    <property type="entry name" value="Ig_E-set"/>
</dbReference>
<evidence type="ECO:0000313" key="3">
    <source>
        <dbReference type="EMBL" id="KAJ8302969.1"/>
    </source>
</evidence>
<evidence type="ECO:0000313" key="4">
    <source>
        <dbReference type="Proteomes" id="UP001217089"/>
    </source>
</evidence>
<organism evidence="3 4">
    <name type="scientific">Tegillarca granosa</name>
    <name type="common">Malaysian cockle</name>
    <name type="synonym">Anadara granosa</name>
    <dbReference type="NCBI Taxonomy" id="220873"/>
    <lineage>
        <taxon>Eukaryota</taxon>
        <taxon>Metazoa</taxon>
        <taxon>Spiralia</taxon>
        <taxon>Lophotrochozoa</taxon>
        <taxon>Mollusca</taxon>
        <taxon>Bivalvia</taxon>
        <taxon>Autobranchia</taxon>
        <taxon>Pteriomorphia</taxon>
        <taxon>Arcoida</taxon>
        <taxon>Arcoidea</taxon>
        <taxon>Arcidae</taxon>
        <taxon>Tegillarca</taxon>
    </lineage>
</organism>
<keyword evidence="4" id="KW-1185">Reference proteome</keyword>
<evidence type="ECO:0000256" key="1">
    <source>
        <dbReference type="SAM" id="Phobius"/>
    </source>
</evidence>
<accession>A0ABQ9EEF4</accession>
<reference evidence="3 4" key="1">
    <citation type="submission" date="2022-12" db="EMBL/GenBank/DDBJ databases">
        <title>Chromosome-level genome of Tegillarca granosa.</title>
        <authorList>
            <person name="Kim J."/>
        </authorList>
    </citation>
    <scope>NUCLEOTIDE SEQUENCE [LARGE SCALE GENOMIC DNA]</scope>
    <source>
        <strain evidence="3">Teg-2019</strain>
        <tissue evidence="3">Adductor muscle</tissue>
    </source>
</reference>
<feature type="transmembrane region" description="Helical" evidence="1">
    <location>
        <begin position="12"/>
        <end position="31"/>
    </location>
</feature>